<dbReference type="InterPro" id="IPR029309">
    <property type="entry name" value="CaRF"/>
</dbReference>
<accession>A0A8W8MRK2</accession>
<dbReference type="EnsemblMetazoa" id="G34052.1">
    <property type="protein sequence ID" value="G34052.1:cds"/>
    <property type="gene ID" value="G34052"/>
</dbReference>
<evidence type="ECO:0000313" key="1">
    <source>
        <dbReference type="EnsemblMetazoa" id="G34052.1:cds"/>
    </source>
</evidence>
<reference evidence="1" key="1">
    <citation type="submission" date="2022-08" db="UniProtKB">
        <authorList>
            <consortium name="EnsemblMetazoa"/>
        </authorList>
    </citation>
    <scope>IDENTIFICATION</scope>
    <source>
        <strain evidence="1">05x7-T-G4-1.051#20</strain>
    </source>
</reference>
<protein>
    <submittedName>
        <fullName evidence="1">Uncharacterized protein</fullName>
    </submittedName>
</protein>
<evidence type="ECO:0000313" key="2">
    <source>
        <dbReference type="Proteomes" id="UP000005408"/>
    </source>
</evidence>
<dbReference type="GO" id="GO:0003700">
    <property type="term" value="F:DNA-binding transcription factor activity"/>
    <property type="evidence" value="ECO:0007669"/>
    <property type="project" value="InterPro"/>
</dbReference>
<organism evidence="1 2">
    <name type="scientific">Magallana gigas</name>
    <name type="common">Pacific oyster</name>
    <name type="synonym">Crassostrea gigas</name>
    <dbReference type="NCBI Taxonomy" id="29159"/>
    <lineage>
        <taxon>Eukaryota</taxon>
        <taxon>Metazoa</taxon>
        <taxon>Spiralia</taxon>
        <taxon>Lophotrochozoa</taxon>
        <taxon>Mollusca</taxon>
        <taxon>Bivalvia</taxon>
        <taxon>Autobranchia</taxon>
        <taxon>Pteriomorphia</taxon>
        <taxon>Ostreida</taxon>
        <taxon>Ostreoidea</taxon>
        <taxon>Ostreidae</taxon>
        <taxon>Magallana</taxon>
    </lineage>
</organism>
<sequence>MELLKVRGKREADLGNHGHDLPVKFRLRFTDIGNNETIKYTGMPFIIVSKYERHCLFGKDTNKKERYQNSRSQVYQ</sequence>
<name>A0A8W8MRK2_MAGGI</name>
<dbReference type="AlphaFoldDB" id="A0A8W8MRK2"/>
<keyword evidence="2" id="KW-1185">Reference proteome</keyword>
<proteinExistence type="predicted"/>
<dbReference type="Proteomes" id="UP000005408">
    <property type="component" value="Unassembled WGS sequence"/>
</dbReference>
<dbReference type="Pfam" id="PF15299">
    <property type="entry name" value="ALS2CR8"/>
    <property type="match status" value="1"/>
</dbReference>